<keyword evidence="1" id="KW-1133">Transmembrane helix</keyword>
<feature type="transmembrane region" description="Helical" evidence="1">
    <location>
        <begin position="46"/>
        <end position="67"/>
    </location>
</feature>
<dbReference type="AlphaFoldDB" id="A0A645FBL8"/>
<protein>
    <submittedName>
        <fullName evidence="2">Uncharacterized protein</fullName>
    </submittedName>
</protein>
<evidence type="ECO:0000256" key="1">
    <source>
        <dbReference type="SAM" id="Phobius"/>
    </source>
</evidence>
<name>A0A645FBL8_9ZZZZ</name>
<sequence length="109" mass="12570">MASPLVILPTSNPSIDTFGAILSPDRNRTAEPNIRIITIKINSTAIVLKLMFNLQHPLLTVSALYIFYFSSKNYSLFDFHFYSIPIFNLTIQKSIFIIYKNVKRIFRNP</sequence>
<dbReference type="EMBL" id="VSSQ01058012">
    <property type="protein sequence ID" value="MPN11758.1"/>
    <property type="molecule type" value="Genomic_DNA"/>
</dbReference>
<comment type="caution">
    <text evidence="2">The sequence shown here is derived from an EMBL/GenBank/DDBJ whole genome shotgun (WGS) entry which is preliminary data.</text>
</comment>
<evidence type="ECO:0000313" key="2">
    <source>
        <dbReference type="EMBL" id="MPN11758.1"/>
    </source>
</evidence>
<gene>
    <name evidence="2" type="ORF">SDC9_159066</name>
</gene>
<organism evidence="2">
    <name type="scientific">bioreactor metagenome</name>
    <dbReference type="NCBI Taxonomy" id="1076179"/>
    <lineage>
        <taxon>unclassified sequences</taxon>
        <taxon>metagenomes</taxon>
        <taxon>ecological metagenomes</taxon>
    </lineage>
</organism>
<keyword evidence="1" id="KW-0812">Transmembrane</keyword>
<reference evidence="2" key="1">
    <citation type="submission" date="2019-08" db="EMBL/GenBank/DDBJ databases">
        <authorList>
            <person name="Kucharzyk K."/>
            <person name="Murdoch R.W."/>
            <person name="Higgins S."/>
            <person name="Loffler F."/>
        </authorList>
    </citation>
    <scope>NUCLEOTIDE SEQUENCE</scope>
</reference>
<proteinExistence type="predicted"/>
<feature type="transmembrane region" description="Helical" evidence="1">
    <location>
        <begin position="79"/>
        <end position="99"/>
    </location>
</feature>
<accession>A0A645FBL8</accession>
<keyword evidence="1" id="KW-0472">Membrane</keyword>